<organism evidence="1 2">
    <name type="scientific">Naganishia cerealis</name>
    <dbReference type="NCBI Taxonomy" id="610337"/>
    <lineage>
        <taxon>Eukaryota</taxon>
        <taxon>Fungi</taxon>
        <taxon>Dikarya</taxon>
        <taxon>Basidiomycota</taxon>
        <taxon>Agaricomycotina</taxon>
        <taxon>Tremellomycetes</taxon>
        <taxon>Filobasidiales</taxon>
        <taxon>Filobasidiaceae</taxon>
        <taxon>Naganishia</taxon>
    </lineage>
</organism>
<dbReference type="Proteomes" id="UP001241377">
    <property type="component" value="Unassembled WGS sequence"/>
</dbReference>
<sequence length="236" mass="24812">MSAIRQDPATASAVRQRQSVKNDASASDAPASLSTDPHKKVPRSEPAIKPPFAKTSMNKFLTNLLLLVLAIAGFYIWRVTVWARDSGGYWALITGTGSAAKAAASSAAAATSIAAAAITSATSTASFLSSKQTAARTAGNKAAAHATSGAPADVQAQIFSLAASLGVPLADLSNAIRPLIDPTVPNPVEEVKRLRDQLELSKNIHEQTVQQHEEIVEKEEAKKPSVLELMEEAFLD</sequence>
<evidence type="ECO:0000313" key="2">
    <source>
        <dbReference type="Proteomes" id="UP001241377"/>
    </source>
</evidence>
<gene>
    <name evidence="1" type="ORF">QFC19_003311</name>
</gene>
<evidence type="ECO:0000313" key="1">
    <source>
        <dbReference type="EMBL" id="KAJ9105976.1"/>
    </source>
</evidence>
<keyword evidence="2" id="KW-1185">Reference proteome</keyword>
<dbReference type="EMBL" id="JASBWR010000031">
    <property type="protein sequence ID" value="KAJ9105976.1"/>
    <property type="molecule type" value="Genomic_DNA"/>
</dbReference>
<comment type="caution">
    <text evidence="1">The sequence shown here is derived from an EMBL/GenBank/DDBJ whole genome shotgun (WGS) entry which is preliminary data.</text>
</comment>
<reference evidence="1" key="1">
    <citation type="submission" date="2023-04" db="EMBL/GenBank/DDBJ databases">
        <title>Draft Genome sequencing of Naganishia species isolated from polar environments using Oxford Nanopore Technology.</title>
        <authorList>
            <person name="Leo P."/>
            <person name="Venkateswaran K."/>
        </authorList>
    </citation>
    <scope>NUCLEOTIDE SEQUENCE</scope>
    <source>
        <strain evidence="1">MNA-CCFEE 5261</strain>
    </source>
</reference>
<protein>
    <submittedName>
        <fullName evidence="1">Uncharacterized protein</fullName>
    </submittedName>
</protein>
<accession>A0ACC2W4G5</accession>
<proteinExistence type="predicted"/>
<name>A0ACC2W4G5_9TREE</name>